<feature type="transmembrane region" description="Helical" evidence="1">
    <location>
        <begin position="48"/>
        <end position="66"/>
    </location>
</feature>
<dbReference type="OrthoDB" id="10018167at2"/>
<dbReference type="EMBL" id="FOSL01000001">
    <property type="protein sequence ID" value="SFJ93645.1"/>
    <property type="molecule type" value="Genomic_DNA"/>
</dbReference>
<keyword evidence="1" id="KW-0812">Transmembrane</keyword>
<proteinExistence type="predicted"/>
<evidence type="ECO:0000256" key="1">
    <source>
        <dbReference type="SAM" id="Phobius"/>
    </source>
</evidence>
<dbReference type="AlphaFoldDB" id="A0A1I3VEE8"/>
<protein>
    <submittedName>
        <fullName evidence="2">Uncharacterized protein</fullName>
    </submittedName>
</protein>
<dbReference type="RefSeq" id="WP_149757722.1">
    <property type="nucleotide sequence ID" value="NZ_BSPE01000002.1"/>
</dbReference>
<keyword evidence="1" id="KW-1133">Transmembrane helix</keyword>
<organism evidence="2 3">
    <name type="scientific">Neomesorhizobium albiziae</name>
    <dbReference type="NCBI Taxonomy" id="335020"/>
    <lineage>
        <taxon>Bacteria</taxon>
        <taxon>Pseudomonadati</taxon>
        <taxon>Pseudomonadota</taxon>
        <taxon>Alphaproteobacteria</taxon>
        <taxon>Hyphomicrobiales</taxon>
        <taxon>Phyllobacteriaceae</taxon>
        <taxon>Neomesorhizobium</taxon>
    </lineage>
</organism>
<name>A0A1I3VEE8_9HYPH</name>
<gene>
    <name evidence="2" type="ORF">SAMN04488498_101397</name>
</gene>
<accession>A0A1I3VEE8</accession>
<feature type="transmembrane region" description="Helical" evidence="1">
    <location>
        <begin position="21"/>
        <end position="42"/>
    </location>
</feature>
<sequence>MVGIKEIIDGLIETVKSVRTAAVLFFGGAALLLLNLFLIWPFSLVSPLYITLAAVAALYGLVVMLVDTARFGSRKTQDWYGNRRTETARKVEAKRFDDEAVANLATLDDIQKRQLLWILRRGSQRVDQPVTELRQKHIMRSVEASWKNVDVVAEPIWAMREELLEKYKRVPDESKFPTYRYF</sequence>
<keyword evidence="3" id="KW-1185">Reference proteome</keyword>
<evidence type="ECO:0000313" key="3">
    <source>
        <dbReference type="Proteomes" id="UP000323300"/>
    </source>
</evidence>
<keyword evidence="1" id="KW-0472">Membrane</keyword>
<dbReference type="Proteomes" id="UP000323300">
    <property type="component" value="Unassembled WGS sequence"/>
</dbReference>
<reference evidence="2 3" key="1">
    <citation type="submission" date="2016-10" db="EMBL/GenBank/DDBJ databases">
        <authorList>
            <person name="Varghese N."/>
            <person name="Submissions S."/>
        </authorList>
    </citation>
    <scope>NUCLEOTIDE SEQUENCE [LARGE SCALE GENOMIC DNA]</scope>
    <source>
        <strain evidence="2 3">DSM 21822</strain>
    </source>
</reference>
<evidence type="ECO:0000313" key="2">
    <source>
        <dbReference type="EMBL" id="SFJ93645.1"/>
    </source>
</evidence>